<proteinExistence type="predicted"/>
<accession>A0A6G0U2V1</accession>
<organism evidence="1 2">
    <name type="scientific">Aphis glycines</name>
    <name type="common">Soybean aphid</name>
    <dbReference type="NCBI Taxonomy" id="307491"/>
    <lineage>
        <taxon>Eukaryota</taxon>
        <taxon>Metazoa</taxon>
        <taxon>Ecdysozoa</taxon>
        <taxon>Arthropoda</taxon>
        <taxon>Hexapoda</taxon>
        <taxon>Insecta</taxon>
        <taxon>Pterygota</taxon>
        <taxon>Neoptera</taxon>
        <taxon>Paraneoptera</taxon>
        <taxon>Hemiptera</taxon>
        <taxon>Sternorrhyncha</taxon>
        <taxon>Aphidomorpha</taxon>
        <taxon>Aphidoidea</taxon>
        <taxon>Aphididae</taxon>
        <taxon>Aphidini</taxon>
        <taxon>Aphis</taxon>
        <taxon>Aphis</taxon>
    </lineage>
</organism>
<dbReference type="EMBL" id="VYZN01000009">
    <property type="protein sequence ID" value="KAE9542949.1"/>
    <property type="molecule type" value="Genomic_DNA"/>
</dbReference>
<name>A0A6G0U2V1_APHGL</name>
<comment type="caution">
    <text evidence="1">The sequence shown here is derived from an EMBL/GenBank/DDBJ whole genome shotgun (WGS) entry which is preliminary data.</text>
</comment>
<dbReference type="Proteomes" id="UP000475862">
    <property type="component" value="Unassembled WGS sequence"/>
</dbReference>
<protein>
    <submittedName>
        <fullName evidence="1">Uncharacterized protein</fullName>
    </submittedName>
</protein>
<keyword evidence="2" id="KW-1185">Reference proteome</keyword>
<evidence type="ECO:0000313" key="1">
    <source>
        <dbReference type="EMBL" id="KAE9542949.1"/>
    </source>
</evidence>
<dbReference type="AlphaFoldDB" id="A0A6G0U2V1"/>
<gene>
    <name evidence="1" type="ORF">AGLY_002860</name>
</gene>
<reference evidence="1 2" key="1">
    <citation type="submission" date="2019-08" db="EMBL/GenBank/DDBJ databases">
        <title>The genome of the soybean aphid Biotype 1, its phylome, world population structure and adaptation to the North American continent.</title>
        <authorList>
            <person name="Giordano R."/>
            <person name="Donthu R.K."/>
            <person name="Hernandez A.G."/>
            <person name="Wright C.L."/>
            <person name="Zimin A.V."/>
        </authorList>
    </citation>
    <scope>NUCLEOTIDE SEQUENCE [LARGE SCALE GENOMIC DNA]</scope>
    <source>
        <tissue evidence="1">Whole aphids</tissue>
    </source>
</reference>
<sequence length="217" mass="24420">MSQYKQTLYIPCCLSIIEYSSNYNIVHTTSYYILPEWLNITIINMYGLHSKKTSHAQRPNEDLDLAKPWGPKPAQNIGIHSKNNSLVHFANQLAFSSTVRSLVSAGRQINKKFPALELSISAKAMQTVLSNLFLRVLENSFSKTWITSSSSFLYKVNRNFGVFNSGICGAIIAVEHIANWSYIDIFDFKSSVIRVLFGAIGELHSESSTQIMHHQLG</sequence>
<evidence type="ECO:0000313" key="2">
    <source>
        <dbReference type="Proteomes" id="UP000475862"/>
    </source>
</evidence>